<sequence>MRSGFRFAIAIACAAPCLAAELPNLTSQLQDISALASRGLAAITDAASAAPPHPAADLSNLTPALQNISAAVFPDLVAIAADVHEHPETSTEEFHAHNAVVQYFAKINPGLWEVTPSAFGEPTAWTLEFENRPRGYRGELPAVGFMSEYDALVGIGHACGHNLILLNGIAAAAMARQAVIDFDIPARLIVVGTPDEEDTGGKHRLEVAGAFKDSDVWMMAHPATSNIVSPLGARANALLEISGKTHAEAVKKAYKELVTVVDLAGKLPGDATTAVPVENVGMFASNIVQTRIDLGVAGLPLDEVNKTIADIGDDHDIEWAVSSSENGVDITFEGRGGHGSEGSFSALSLSVEVFRQLSASHPDVSYYLPSNTSHTELDITINVRSRYTLDMEEIKSSIQDAVECIPDSIEWDLQYPATEVTPFLPDLLIEVMSKPEYGSQKWTIINTTPAATDASFVQQAVVDPETRKLVKAKRAVFHPNFSICEESAKCPYNHEPEFAHLAGTDFAYAQTEKMARSLAEIAVKLLNDKELMDQATAITR</sequence>
<organism evidence="2 3">
    <name type="scientific">Polytolypa hystricis (strain UAMH7299)</name>
    <dbReference type="NCBI Taxonomy" id="1447883"/>
    <lineage>
        <taxon>Eukaryota</taxon>
        <taxon>Fungi</taxon>
        <taxon>Dikarya</taxon>
        <taxon>Ascomycota</taxon>
        <taxon>Pezizomycotina</taxon>
        <taxon>Eurotiomycetes</taxon>
        <taxon>Eurotiomycetidae</taxon>
        <taxon>Onygenales</taxon>
        <taxon>Onygenales incertae sedis</taxon>
        <taxon>Polytolypa</taxon>
    </lineage>
</organism>
<dbReference type="PANTHER" id="PTHR30575:SF0">
    <property type="entry name" value="XAA-ARG DIPEPTIDASE"/>
    <property type="match status" value="1"/>
</dbReference>
<keyword evidence="1" id="KW-0732">Signal</keyword>
<dbReference type="Proteomes" id="UP000224634">
    <property type="component" value="Unassembled WGS sequence"/>
</dbReference>
<dbReference type="PANTHER" id="PTHR30575">
    <property type="entry name" value="PEPTIDASE M20"/>
    <property type="match status" value="1"/>
</dbReference>
<dbReference type="SUPFAM" id="SSF53187">
    <property type="entry name" value="Zn-dependent exopeptidases"/>
    <property type="match status" value="1"/>
</dbReference>
<evidence type="ECO:0008006" key="4">
    <source>
        <dbReference type="Google" id="ProtNLM"/>
    </source>
</evidence>
<feature type="chain" id="PRO_5012835163" description="Peptidase M20 dimerisation domain-containing protein" evidence="1">
    <location>
        <begin position="20"/>
        <end position="540"/>
    </location>
</feature>
<dbReference type="Gene3D" id="3.40.630.10">
    <property type="entry name" value="Zn peptidases"/>
    <property type="match status" value="2"/>
</dbReference>
<dbReference type="GO" id="GO:0016805">
    <property type="term" value="F:dipeptidase activity"/>
    <property type="evidence" value="ECO:0007669"/>
    <property type="project" value="TreeGrafter"/>
</dbReference>
<dbReference type="GO" id="GO:0046657">
    <property type="term" value="P:folic acid catabolic process"/>
    <property type="evidence" value="ECO:0007669"/>
    <property type="project" value="TreeGrafter"/>
</dbReference>
<name>A0A2B7XZB4_POLH7</name>
<evidence type="ECO:0000313" key="2">
    <source>
        <dbReference type="EMBL" id="PGH14360.1"/>
    </source>
</evidence>
<dbReference type="STRING" id="1447883.A0A2B7XZB4"/>
<protein>
    <recommendedName>
        <fullName evidence="4">Peptidase M20 dimerisation domain-containing protein</fullName>
    </recommendedName>
</protein>
<dbReference type="GO" id="GO:0005737">
    <property type="term" value="C:cytoplasm"/>
    <property type="evidence" value="ECO:0007669"/>
    <property type="project" value="TreeGrafter"/>
</dbReference>
<dbReference type="OrthoDB" id="6119954at2759"/>
<gene>
    <name evidence="2" type="ORF">AJ80_05950</name>
</gene>
<dbReference type="GO" id="GO:0071713">
    <property type="term" value="F:para-aminobenzoyl-glutamate hydrolase activity"/>
    <property type="evidence" value="ECO:0007669"/>
    <property type="project" value="TreeGrafter"/>
</dbReference>
<dbReference type="AlphaFoldDB" id="A0A2B7XZB4"/>
<dbReference type="EMBL" id="PDNA01000094">
    <property type="protein sequence ID" value="PGH14360.1"/>
    <property type="molecule type" value="Genomic_DNA"/>
</dbReference>
<dbReference type="SUPFAM" id="SSF55031">
    <property type="entry name" value="Bacterial exopeptidase dimerisation domain"/>
    <property type="match status" value="1"/>
</dbReference>
<evidence type="ECO:0000256" key="1">
    <source>
        <dbReference type="SAM" id="SignalP"/>
    </source>
</evidence>
<comment type="caution">
    <text evidence="2">The sequence shown here is derived from an EMBL/GenBank/DDBJ whole genome shotgun (WGS) entry which is preliminary data.</text>
</comment>
<proteinExistence type="predicted"/>
<evidence type="ECO:0000313" key="3">
    <source>
        <dbReference type="Proteomes" id="UP000224634"/>
    </source>
</evidence>
<dbReference type="InterPro" id="IPR036264">
    <property type="entry name" value="Bact_exopeptidase_dim_dom"/>
</dbReference>
<keyword evidence="3" id="KW-1185">Reference proteome</keyword>
<reference evidence="2 3" key="1">
    <citation type="submission" date="2017-10" db="EMBL/GenBank/DDBJ databases">
        <title>Comparative genomics in systemic dimorphic fungi from Ajellomycetaceae.</title>
        <authorList>
            <person name="Munoz J.F."/>
            <person name="Mcewen J.G."/>
            <person name="Clay O.K."/>
            <person name="Cuomo C.A."/>
        </authorList>
    </citation>
    <scope>NUCLEOTIDE SEQUENCE [LARGE SCALE GENOMIC DNA]</scope>
    <source>
        <strain evidence="2 3">UAMH7299</strain>
    </source>
</reference>
<dbReference type="InterPro" id="IPR052030">
    <property type="entry name" value="Peptidase_M20/M20A_hydrolases"/>
</dbReference>
<accession>A0A2B7XZB4</accession>
<feature type="signal peptide" evidence="1">
    <location>
        <begin position="1"/>
        <end position="19"/>
    </location>
</feature>